<evidence type="ECO:0000256" key="3">
    <source>
        <dbReference type="SAM" id="Phobius"/>
    </source>
</evidence>
<evidence type="ECO:0000259" key="4">
    <source>
        <dbReference type="PROSITE" id="PS51123"/>
    </source>
</evidence>
<keyword evidence="3" id="KW-1133">Transmembrane helix</keyword>
<dbReference type="Gene3D" id="3.30.1330.60">
    <property type="entry name" value="OmpA-like domain"/>
    <property type="match status" value="1"/>
</dbReference>
<proteinExistence type="predicted"/>
<reference evidence="5 6" key="1">
    <citation type="submission" date="2017-01" db="EMBL/GenBank/DDBJ databases">
        <authorList>
            <person name="Mah S.A."/>
            <person name="Swanson W.J."/>
            <person name="Moy G.W."/>
            <person name="Vacquier V.D."/>
        </authorList>
    </citation>
    <scope>NUCLEOTIDE SEQUENCE [LARGE SCALE GENOMIC DNA]</scope>
    <source>
        <strain evidence="5 6">DSM 21219</strain>
    </source>
</reference>
<evidence type="ECO:0000313" key="6">
    <source>
        <dbReference type="Proteomes" id="UP000192455"/>
    </source>
</evidence>
<evidence type="ECO:0000256" key="2">
    <source>
        <dbReference type="SAM" id="Coils"/>
    </source>
</evidence>
<dbReference type="Pfam" id="PF00691">
    <property type="entry name" value="OmpA"/>
    <property type="match status" value="1"/>
</dbReference>
<keyword evidence="1 3" id="KW-0472">Membrane</keyword>
<dbReference type="PANTHER" id="PTHR30329">
    <property type="entry name" value="STATOR ELEMENT OF FLAGELLAR MOTOR COMPLEX"/>
    <property type="match status" value="1"/>
</dbReference>
<keyword evidence="3" id="KW-0812">Transmembrane</keyword>
<dbReference type="PROSITE" id="PS51123">
    <property type="entry name" value="OMPA_2"/>
    <property type="match status" value="1"/>
</dbReference>
<dbReference type="STRING" id="515897.SAMN05421849_0815"/>
<dbReference type="InterPro" id="IPR050330">
    <property type="entry name" value="Bact_OuterMem_StrucFunc"/>
</dbReference>
<keyword evidence="2" id="KW-0175">Coiled coil</keyword>
<dbReference type="SUPFAM" id="SSF103088">
    <property type="entry name" value="OmpA-like"/>
    <property type="match status" value="1"/>
</dbReference>
<protein>
    <submittedName>
        <fullName evidence="5">Chemotaxis protein MotB</fullName>
    </submittedName>
</protein>
<feature type="transmembrane region" description="Helical" evidence="3">
    <location>
        <begin position="20"/>
        <end position="44"/>
    </location>
</feature>
<dbReference type="Proteomes" id="UP000192455">
    <property type="component" value="Unassembled WGS sequence"/>
</dbReference>
<evidence type="ECO:0000313" key="5">
    <source>
        <dbReference type="EMBL" id="SIT77776.1"/>
    </source>
</evidence>
<dbReference type="PANTHER" id="PTHR30329:SF21">
    <property type="entry name" value="LIPOPROTEIN YIAD-RELATED"/>
    <property type="match status" value="1"/>
</dbReference>
<feature type="coiled-coil region" evidence="2">
    <location>
        <begin position="90"/>
        <end position="283"/>
    </location>
</feature>
<dbReference type="InterPro" id="IPR036737">
    <property type="entry name" value="OmpA-like_sf"/>
</dbReference>
<dbReference type="GO" id="GO:0016020">
    <property type="term" value="C:membrane"/>
    <property type="evidence" value="ECO:0007669"/>
    <property type="project" value="UniProtKB-UniRule"/>
</dbReference>
<dbReference type="InterPro" id="IPR006665">
    <property type="entry name" value="OmpA-like"/>
</dbReference>
<dbReference type="NCBIfam" id="NF006542">
    <property type="entry name" value="PRK09039.1-1"/>
    <property type="match status" value="2"/>
</dbReference>
<feature type="domain" description="OmpA-like" evidence="4">
    <location>
        <begin position="301"/>
        <end position="429"/>
    </location>
</feature>
<dbReference type="OrthoDB" id="9815217at2"/>
<dbReference type="RefSeq" id="WP_076647741.1">
    <property type="nucleotide sequence ID" value="NZ_FTPS01000001.1"/>
</dbReference>
<gene>
    <name evidence="5" type="ORF">SAMN05421849_0815</name>
</gene>
<sequence>MALQRRSGQRFQTSIWPGFVDAMTGLLLVLIFLLTIFMVAHFVLRETVSGQESELDALSGELGTLSEALGLERRRASDLEARLGTLADSLALAEGKLEQQDSQLVSLQALRTAAEDRAQALEDELAGQVALAEATQEELETDLARALDRLALAEELSARQEQALQAADEAQRESEVEAQARLAEQQGIATRAEARRLQLGQQVAALRRQLGQLQALLDDSKERDQEAQAQIENLGQDLNAALARAASEERRRRMLEESERERLAKEAEELRRQAEDLERYRSEFFGQLRELLSGQEGVRIEGDRFVFSSEVLFPSGSADLSEKGREQVARVAGILRGIIDDIPSDLNWVIRVDGHTDTTPLSGSGRYSDNWELSQARALSVVRYLSGPLGLPPGRLSANGFGEFQPVDSSNTAEARAQNRRIELKLTEK</sequence>
<evidence type="ECO:0000256" key="1">
    <source>
        <dbReference type="PROSITE-ProRule" id="PRU00473"/>
    </source>
</evidence>
<dbReference type="EMBL" id="FTPS01000001">
    <property type="protein sequence ID" value="SIT77776.1"/>
    <property type="molecule type" value="Genomic_DNA"/>
</dbReference>
<dbReference type="AlphaFoldDB" id="A0A1R3WK28"/>
<organism evidence="5 6">
    <name type="scientific">Pontibaca methylaminivorans</name>
    <dbReference type="NCBI Taxonomy" id="515897"/>
    <lineage>
        <taxon>Bacteria</taxon>
        <taxon>Pseudomonadati</taxon>
        <taxon>Pseudomonadota</taxon>
        <taxon>Alphaproteobacteria</taxon>
        <taxon>Rhodobacterales</taxon>
        <taxon>Roseobacteraceae</taxon>
        <taxon>Pontibaca</taxon>
    </lineage>
</organism>
<dbReference type="CDD" id="cd07185">
    <property type="entry name" value="OmpA_C-like"/>
    <property type="match status" value="1"/>
</dbReference>
<name>A0A1R3WK28_9RHOB</name>
<accession>A0A1R3WK28</accession>
<keyword evidence="6" id="KW-1185">Reference proteome</keyword>